<dbReference type="KEGG" id="mfv:Mfer_0849"/>
<dbReference type="EMBL" id="CP002278">
    <property type="protein sequence ID" value="ADP77647.1"/>
    <property type="molecule type" value="Genomic_DNA"/>
</dbReference>
<gene>
    <name evidence="3" type="ordered locus">Mfer_0849</name>
</gene>
<name>E3GZB5_METFV</name>
<keyword evidence="4" id="KW-1185">Reference proteome</keyword>
<evidence type="ECO:0000256" key="1">
    <source>
        <dbReference type="SAM" id="Phobius"/>
    </source>
</evidence>
<dbReference type="HOGENOM" id="CLU_002017_4_1_2"/>
<evidence type="ECO:0000313" key="3">
    <source>
        <dbReference type="EMBL" id="ADP77647.1"/>
    </source>
</evidence>
<proteinExistence type="predicted"/>
<dbReference type="GO" id="GO:0016851">
    <property type="term" value="F:magnesium chelatase activity"/>
    <property type="evidence" value="ECO:0007669"/>
    <property type="project" value="UniProtKB-EC"/>
</dbReference>
<keyword evidence="1" id="KW-1133">Transmembrane helix</keyword>
<dbReference type="Pfam" id="PF02514">
    <property type="entry name" value="CobN-Mg_chel"/>
    <property type="match status" value="2"/>
</dbReference>
<dbReference type="OrthoDB" id="192131at2157"/>
<dbReference type="InterPro" id="IPR003672">
    <property type="entry name" value="CobN/Mg_chltase"/>
</dbReference>
<reference evidence="3 4" key="1">
    <citation type="journal article" date="2010" name="Stand. Genomic Sci.">
        <title>Complete genome sequence of Methanothermus fervidus type strain (V24S).</title>
        <authorList>
            <person name="Anderson I."/>
            <person name="Djao O.D."/>
            <person name="Misra M."/>
            <person name="Chertkov O."/>
            <person name="Nolan M."/>
            <person name="Lucas S."/>
            <person name="Lapidus A."/>
            <person name="Del Rio T.G."/>
            <person name="Tice H."/>
            <person name="Cheng J.F."/>
            <person name="Tapia R."/>
            <person name="Han C."/>
            <person name="Goodwin L."/>
            <person name="Pitluck S."/>
            <person name="Liolios K."/>
            <person name="Ivanova N."/>
            <person name="Mavromatis K."/>
            <person name="Mikhailova N."/>
            <person name="Pati A."/>
            <person name="Brambilla E."/>
            <person name="Chen A."/>
            <person name="Palaniappan K."/>
            <person name="Land M."/>
            <person name="Hauser L."/>
            <person name="Chang Y.J."/>
            <person name="Jeffries C.D."/>
            <person name="Sikorski J."/>
            <person name="Spring S."/>
            <person name="Rohde M."/>
            <person name="Eichinger K."/>
            <person name="Huber H."/>
            <person name="Wirth R."/>
            <person name="Goker M."/>
            <person name="Detter J.C."/>
            <person name="Woyke T."/>
            <person name="Bristow J."/>
            <person name="Eisen J.A."/>
            <person name="Markowitz V."/>
            <person name="Hugenholtz P."/>
            <person name="Klenk H.P."/>
            <person name="Kyrpides N.C."/>
        </authorList>
    </citation>
    <scope>NUCLEOTIDE SEQUENCE [LARGE SCALE GENOMIC DNA]</scope>
    <source>
        <strain evidence="4">ATCC 43054 / DSM 2088 / JCM 10308 / V24 S</strain>
    </source>
</reference>
<dbReference type="PANTHER" id="PTHR44119:SF4">
    <property type="entry name" value="AEROBIC COBALTOCHELATASE SUBUNIT COBN"/>
    <property type="match status" value="1"/>
</dbReference>
<evidence type="ECO:0000259" key="2">
    <source>
        <dbReference type="Pfam" id="PF02514"/>
    </source>
</evidence>
<accession>E3GZB5</accession>
<feature type="transmembrane region" description="Helical" evidence="1">
    <location>
        <begin position="1635"/>
        <end position="1656"/>
    </location>
</feature>
<keyword evidence="3" id="KW-0436">Ligase</keyword>
<protein>
    <submittedName>
        <fullName evidence="3">Magnesium chelatase</fullName>
        <ecNumber evidence="3">6.6.1.1</ecNumber>
    </submittedName>
</protein>
<keyword evidence="1" id="KW-0472">Membrane</keyword>
<keyword evidence="1" id="KW-0812">Transmembrane</keyword>
<dbReference type="Proteomes" id="UP000002315">
    <property type="component" value="Chromosome"/>
</dbReference>
<dbReference type="STRING" id="523846.Mfer_0849"/>
<evidence type="ECO:0000313" key="4">
    <source>
        <dbReference type="Proteomes" id="UP000002315"/>
    </source>
</evidence>
<dbReference type="EC" id="6.6.1.1" evidence="3"/>
<sequence>MRKFLVIALFAVFLLISGAFAENVTMTDKDGNFIFENVTQKPHILWIENKDFQVNNICAEKIVLRLEPDKSNRSIVGPIDVYAEFKGTKIQGKVCLNGKGVPNIHVYDPEEINLVVFGARQSMIQAAYQLCKDYPEIKPIFIGDQNITETEIKNLIEKADIIFIGMTSTYWTIKGIYDKNPSIFSGKTVWSGIMYAESMNLTKIRGETVFKGFTLSQLQNIYDGIHAAKDQFNYILNLTRQYPNDHPIQFWLYLRLVYNNACPDDYYNGFLYMVWTHTRNDKYKKFLPIEKLKKPDYFIYRDGSLYTSFDDYKKFIDPSKPTVGIVVMYSTYSDGNIYIAEEIAKKLESKGLNTIIVVGKYYQPIFKGIQEYFWDSTKNKSRVDLIISMCAFTIGGATGSVNASDAAKFFEKLNVPVLLAIISSDVTKEEWYISEKGLSFTAVYRWLAMPELQGVSEPIIVALPKIVRDSLTGAIVKRPEILPERINKLVERACNWIKLRYKPNSEKKIAFIIYNHEAGKANIGASLLNVPETLIEILKRLKQEGYNVSEIPNNATELVNILLKKAINVATWAPGELEKLAKYAILWDANEYVNWFKKLDPLAQKWMVEGPVGYLEAIIKKAIEVNERKEIFRRIEQWKEETGNAIKNVLKDDQNKLQKALSLLDQIVQCANQLLNNTDNETWNKFYELKKELQKMEIDGLSGWGEPPGNRMVIEKDGKKYIVIPGVIFGNIFIGPEPLAGYIGDEAALYHCQVLPRPHQFLAFYAWLENVFKADAEIHVGKHAKYEWSVLRQTALGPDDTPDICVGNVPQPYIYIVDDIGEGLQAKRRGSAIIVDHRVPALRNSNLYGNLTELANLINQYRQSSPENKDLRSNIISILKQEVKKRGIDKELDINLDNITDDELVEAVDDYLSDMTSMYMYYGLTTFGRPFNDEELSYMVSAMLSIDGTNYTALPNLIGKIKGINYDKATALIKDEINNQCIEICKKLISGKSVDELARELTNNQTLQEEIIKTLKAGLKYLDLFKQCPICEMNNLINCLNGGFVPPRIGNDPLRNPDSLPTGANFYGIDPSLVPTRAAYQLGSKLANMTIQKLGKVPEKIGMILFAVETQRDQGANIAFVLYMMGVKPIYNPAGRVQGVEAIPLSELGRPRVDVIIQSSGLFRDLFSYSVVNVLDIGARVALAASYNTIIKKYPELQAELDKAMKPLIERNILKKGDDPIEMNYIAKHWIELVKKGYDGDLAISRVFTEPVGDYGTRIAEAVEQASTWKDRDKLATLYLTRMCHVYSNTNWGIANRNLFEDLLKGTEAVFHTRTSNAYGIVDNDDWAQYLGGLSLAVEKVNGWKAPAAYILEYSNPARPCVEPLSYAIGREIRARYLNPEWIKGMMKEGYAGARQFSEKFVSYVWLWDAVTPHAIHDEQWNEIVNVYVKDIYNLGLKQFFNTHNPWARQSLIATALVAAYKGFWKADRETLTFLAREYIESVNKYGVTCCHHTCGYIDLNNFIVRISNMPLPSLQKFAAAFAEATGVKLSIPGIPTSIPGAPSQLGAPTALGRVGIGTAATRGVSPGISGPSGRVGGEIGTRGAAQAAGAASKSSSESGATGKAGITGAAAGKGAGKAYEITPVSKGIGSPSSVPFAGIIGVIILIALIAAGYLLRRPER</sequence>
<feature type="domain" description="CobN/magnesium chelatase" evidence="2">
    <location>
        <begin position="262"/>
        <end position="609"/>
    </location>
</feature>
<organism evidence="3 4">
    <name type="scientific">Methanothermus fervidus (strain ATCC 43054 / DSM 2088 / JCM 10308 / V24 S)</name>
    <dbReference type="NCBI Taxonomy" id="523846"/>
    <lineage>
        <taxon>Archaea</taxon>
        <taxon>Methanobacteriati</taxon>
        <taxon>Methanobacteriota</taxon>
        <taxon>Methanomada group</taxon>
        <taxon>Methanobacteria</taxon>
        <taxon>Methanobacteriales</taxon>
        <taxon>Methanothermaceae</taxon>
        <taxon>Methanothermus</taxon>
    </lineage>
</organism>
<feature type="domain" description="CobN/magnesium chelatase" evidence="2">
    <location>
        <begin position="649"/>
        <end position="1472"/>
    </location>
</feature>
<dbReference type="PANTHER" id="PTHR44119">
    <property type="entry name" value="MAGNESIUM-CHELATASE SUBUNIT CHLH, CHLOROPLASTIC"/>
    <property type="match status" value="1"/>
</dbReference>
<dbReference type="CDD" id="cd10150">
    <property type="entry name" value="CobN_like"/>
    <property type="match status" value="1"/>
</dbReference>